<name>A0ABV8VA15_9GAMM</name>
<keyword evidence="2" id="KW-1185">Reference proteome</keyword>
<comment type="caution">
    <text evidence="1">The sequence shown here is derived from an EMBL/GenBank/DDBJ whole genome shotgun (WGS) entry which is preliminary data.</text>
</comment>
<dbReference type="Proteomes" id="UP001595840">
    <property type="component" value="Unassembled WGS sequence"/>
</dbReference>
<dbReference type="PANTHER" id="PTHR43544">
    <property type="entry name" value="SHORT-CHAIN DEHYDROGENASE/REDUCTASE"/>
    <property type="match status" value="1"/>
</dbReference>
<dbReference type="SUPFAM" id="SSF51735">
    <property type="entry name" value="NAD(P)-binding Rossmann-fold domains"/>
    <property type="match status" value="1"/>
</dbReference>
<dbReference type="Gene3D" id="3.40.50.720">
    <property type="entry name" value="NAD(P)-binding Rossmann-like Domain"/>
    <property type="match status" value="1"/>
</dbReference>
<dbReference type="RefSeq" id="WP_290262354.1">
    <property type="nucleotide sequence ID" value="NZ_JAUFQG010000004.1"/>
</dbReference>
<reference evidence="2" key="1">
    <citation type="journal article" date="2019" name="Int. J. Syst. Evol. Microbiol.">
        <title>The Global Catalogue of Microorganisms (GCM) 10K type strain sequencing project: providing services to taxonomists for standard genome sequencing and annotation.</title>
        <authorList>
            <consortium name="The Broad Institute Genomics Platform"/>
            <consortium name="The Broad Institute Genome Sequencing Center for Infectious Disease"/>
            <person name="Wu L."/>
            <person name="Ma J."/>
        </authorList>
    </citation>
    <scope>NUCLEOTIDE SEQUENCE [LARGE SCALE GENOMIC DNA]</scope>
    <source>
        <strain evidence="2">CECT 8570</strain>
    </source>
</reference>
<accession>A0ABV8VA15</accession>
<gene>
    <name evidence="1" type="ORF">ACFOX3_18400</name>
</gene>
<proteinExistence type="predicted"/>
<dbReference type="Pfam" id="PF00106">
    <property type="entry name" value="adh_short"/>
    <property type="match status" value="1"/>
</dbReference>
<dbReference type="PRINTS" id="PR00081">
    <property type="entry name" value="GDHRDH"/>
</dbReference>
<dbReference type="EMBL" id="JBHSCX010000021">
    <property type="protein sequence ID" value="MFC4364286.1"/>
    <property type="molecule type" value="Genomic_DNA"/>
</dbReference>
<evidence type="ECO:0000313" key="1">
    <source>
        <dbReference type="EMBL" id="MFC4364286.1"/>
    </source>
</evidence>
<protein>
    <submittedName>
        <fullName evidence="1">SDR family NAD(P)-dependent oxidoreductase</fullName>
    </submittedName>
</protein>
<dbReference type="InterPro" id="IPR051468">
    <property type="entry name" value="Fungal_SecMetab_SDRs"/>
</dbReference>
<dbReference type="InterPro" id="IPR002347">
    <property type="entry name" value="SDR_fam"/>
</dbReference>
<organism evidence="1 2">
    <name type="scientific">Simiduia curdlanivorans</name>
    <dbReference type="NCBI Taxonomy" id="1492769"/>
    <lineage>
        <taxon>Bacteria</taxon>
        <taxon>Pseudomonadati</taxon>
        <taxon>Pseudomonadota</taxon>
        <taxon>Gammaproteobacteria</taxon>
        <taxon>Cellvibrionales</taxon>
        <taxon>Cellvibrionaceae</taxon>
        <taxon>Simiduia</taxon>
    </lineage>
</organism>
<sequence>MNRALVIGLGGIGSALLEHWRASGAFDEVIGVGSRAQGPSSIQCSHTEAGVAHTAQQLFPYVGTFSRIAICTGLLHRGAMQPEKRLEDVQLEYLQASYFANAIYPLLWLKALLPLVQRNECVIAACSARVGSISDNKLGGWYSYRAAKAGLNMLLQTASVEYARRAKGVRLLAFHPGTTNTPLSVPFQARVPEHKLFTPDFVADRLSALMDARPNDNRLQFIDWNHQPIDW</sequence>
<dbReference type="PANTHER" id="PTHR43544:SF12">
    <property type="entry name" value="NAD(P)-BINDING ROSSMANN-FOLD SUPERFAMILY PROTEIN"/>
    <property type="match status" value="1"/>
</dbReference>
<dbReference type="InterPro" id="IPR036291">
    <property type="entry name" value="NAD(P)-bd_dom_sf"/>
</dbReference>
<evidence type="ECO:0000313" key="2">
    <source>
        <dbReference type="Proteomes" id="UP001595840"/>
    </source>
</evidence>